<dbReference type="SUPFAM" id="SSF102114">
    <property type="entry name" value="Radical SAM enzymes"/>
    <property type="match status" value="1"/>
</dbReference>
<evidence type="ECO:0000256" key="3">
    <source>
        <dbReference type="ARBA" id="ARBA00023004"/>
    </source>
</evidence>
<dbReference type="Gene3D" id="3.20.20.70">
    <property type="entry name" value="Aldolase class I"/>
    <property type="match status" value="1"/>
</dbReference>
<evidence type="ECO:0000313" key="6">
    <source>
        <dbReference type="EMBL" id="HJH50377.1"/>
    </source>
</evidence>
<dbReference type="InterPro" id="IPR058240">
    <property type="entry name" value="rSAM_sf"/>
</dbReference>
<comment type="caution">
    <text evidence="6">The sequence shown here is derived from an EMBL/GenBank/DDBJ whole genome shotgun (WGS) entry which is preliminary data.</text>
</comment>
<dbReference type="SFLD" id="SFLDG01111">
    <property type="entry name" value="Uncharacterised_Radical_SAM_Su"/>
    <property type="match status" value="1"/>
</dbReference>
<dbReference type="InterPro" id="IPR007197">
    <property type="entry name" value="rSAM"/>
</dbReference>
<keyword evidence="1" id="KW-0949">S-adenosyl-L-methionine</keyword>
<keyword evidence="3" id="KW-0408">Iron</keyword>
<dbReference type="Pfam" id="PF04055">
    <property type="entry name" value="Radical_SAM"/>
    <property type="match status" value="1"/>
</dbReference>
<dbReference type="InterPro" id="IPR050377">
    <property type="entry name" value="Radical_SAM_PqqE_MftC-like"/>
</dbReference>
<evidence type="ECO:0000259" key="5">
    <source>
        <dbReference type="PROSITE" id="PS51918"/>
    </source>
</evidence>
<dbReference type="GO" id="GO:0003824">
    <property type="term" value="F:catalytic activity"/>
    <property type="evidence" value="ECO:0007669"/>
    <property type="project" value="InterPro"/>
</dbReference>
<keyword evidence="4" id="KW-0411">Iron-sulfur</keyword>
<dbReference type="NCBIfam" id="TIGR04038">
    <property type="entry name" value="tatD_link_rSAM"/>
    <property type="match status" value="1"/>
</dbReference>
<dbReference type="GO" id="GO:0051536">
    <property type="term" value="F:iron-sulfur cluster binding"/>
    <property type="evidence" value="ECO:0007669"/>
    <property type="project" value="UniProtKB-KW"/>
</dbReference>
<proteinExistence type="predicted"/>
<dbReference type="NCBIfam" id="TIGR04100">
    <property type="entry name" value="rSAM_pair_X"/>
    <property type="match status" value="1"/>
</dbReference>
<dbReference type="PROSITE" id="PS51918">
    <property type="entry name" value="RADICAL_SAM"/>
    <property type="match status" value="1"/>
</dbReference>
<dbReference type="InterPro" id="IPR013785">
    <property type="entry name" value="Aldolase_TIM"/>
</dbReference>
<keyword evidence="2" id="KW-0479">Metal-binding</keyword>
<feature type="domain" description="Radical SAM core" evidence="5">
    <location>
        <begin position="10"/>
        <end position="205"/>
    </location>
</feature>
<reference evidence="6" key="1">
    <citation type="journal article" date="2021" name="PeerJ">
        <title>Extensive microbial diversity within the chicken gut microbiome revealed by metagenomics and culture.</title>
        <authorList>
            <person name="Gilroy R."/>
            <person name="Ravi A."/>
            <person name="Getino M."/>
            <person name="Pursley I."/>
            <person name="Horton D.L."/>
            <person name="Alikhan N.F."/>
            <person name="Baker D."/>
            <person name="Gharbi K."/>
            <person name="Hall N."/>
            <person name="Watson M."/>
            <person name="Adriaenssens E.M."/>
            <person name="Foster-Nyarko E."/>
            <person name="Jarju S."/>
            <person name="Secka A."/>
            <person name="Antonio M."/>
            <person name="Oren A."/>
            <person name="Chaudhuri R.R."/>
            <person name="La Ragione R."/>
            <person name="Hildebrand F."/>
            <person name="Pallen M.J."/>
        </authorList>
    </citation>
    <scope>NUCLEOTIDE SEQUENCE</scope>
    <source>
        <strain evidence="6">USAMLcec4-12693</strain>
    </source>
</reference>
<dbReference type="Proteomes" id="UP000813420">
    <property type="component" value="Unassembled WGS sequence"/>
</dbReference>
<sequence>MKHTAMTILYELHDNLYINLTNRCPCSCTFCLRQNREDMGTSDSLWLEHEPSFEEVAAEFENFDMDRYHEIVFCGFGEPTEALDVLLKTAHFIKEHWEKPIRINTNGLGNLIHGRDITPSFEGLIDTLSISLNTPDPQKYYRLVRPRFGEISHNAMLEFARNSKKYVPNVVLTTVSTTLTSDEEEQCRRICQDLGVTYRIRPFES</sequence>
<dbReference type="GO" id="GO:0046872">
    <property type="term" value="F:metal ion binding"/>
    <property type="evidence" value="ECO:0007669"/>
    <property type="project" value="UniProtKB-KW"/>
</dbReference>
<evidence type="ECO:0000256" key="1">
    <source>
        <dbReference type="ARBA" id="ARBA00022691"/>
    </source>
</evidence>
<reference evidence="6" key="2">
    <citation type="submission" date="2021-09" db="EMBL/GenBank/DDBJ databases">
        <authorList>
            <person name="Gilroy R."/>
        </authorList>
    </citation>
    <scope>NUCLEOTIDE SEQUENCE</scope>
    <source>
        <strain evidence="6">USAMLcec4-12693</strain>
    </source>
</reference>
<dbReference type="InterPro" id="IPR023822">
    <property type="entry name" value="rSAM_TatD-assoc_bac"/>
</dbReference>
<gene>
    <name evidence="6" type="ORF">K8V39_08945</name>
</gene>
<dbReference type="CDD" id="cd01335">
    <property type="entry name" value="Radical_SAM"/>
    <property type="match status" value="1"/>
</dbReference>
<dbReference type="EMBL" id="DYXE01000078">
    <property type="protein sequence ID" value="HJH50377.1"/>
    <property type="molecule type" value="Genomic_DNA"/>
</dbReference>
<evidence type="ECO:0000256" key="4">
    <source>
        <dbReference type="ARBA" id="ARBA00023014"/>
    </source>
</evidence>
<dbReference type="PANTHER" id="PTHR11228">
    <property type="entry name" value="RADICAL SAM DOMAIN PROTEIN"/>
    <property type="match status" value="1"/>
</dbReference>
<name>A0A9D2VY94_9FIRM</name>
<dbReference type="InterPro" id="IPR023821">
    <property type="entry name" value="rSAM_TatD-assoc"/>
</dbReference>
<dbReference type="AlphaFoldDB" id="A0A9D2VY94"/>
<dbReference type="PANTHER" id="PTHR11228:SF27">
    <property type="entry name" value="GLYCYL-RADICAL ENZYME ACTIVATING ENZYME MJ1227-RELATED"/>
    <property type="match status" value="1"/>
</dbReference>
<accession>A0A9D2VY94</accession>
<protein>
    <submittedName>
        <fullName evidence="6">TIGR04100 family radical SAM protein</fullName>
    </submittedName>
</protein>
<organism evidence="6 7">
    <name type="scientific">Merdimonas faecis</name>
    <dbReference type="NCBI Taxonomy" id="1653435"/>
    <lineage>
        <taxon>Bacteria</taxon>
        <taxon>Bacillati</taxon>
        <taxon>Bacillota</taxon>
        <taxon>Clostridia</taxon>
        <taxon>Lachnospirales</taxon>
        <taxon>Lachnospiraceae</taxon>
        <taxon>Merdimonas</taxon>
    </lineage>
</organism>
<dbReference type="RefSeq" id="WP_277272318.1">
    <property type="nucleotide sequence ID" value="NZ_DYXE01000078.1"/>
</dbReference>
<evidence type="ECO:0000256" key="2">
    <source>
        <dbReference type="ARBA" id="ARBA00022723"/>
    </source>
</evidence>
<evidence type="ECO:0000313" key="7">
    <source>
        <dbReference type="Proteomes" id="UP000813420"/>
    </source>
</evidence>
<dbReference type="SFLD" id="SFLDS00029">
    <property type="entry name" value="Radical_SAM"/>
    <property type="match status" value="1"/>
</dbReference>